<evidence type="ECO:0000256" key="4">
    <source>
        <dbReference type="ARBA" id="ARBA00022777"/>
    </source>
</evidence>
<dbReference type="PANTHER" id="PTHR24421:SF10">
    <property type="entry name" value="NITRATE_NITRITE SENSOR PROTEIN NARQ"/>
    <property type="match status" value="1"/>
</dbReference>
<comment type="caution">
    <text evidence="9">The sequence shown here is derived from an EMBL/GenBank/DDBJ whole genome shotgun (WGS) entry which is preliminary data.</text>
</comment>
<keyword evidence="7" id="KW-0812">Transmembrane</keyword>
<organism evidence="9 10">
    <name type="scientific">Hymenobacter glaciei</name>
    <dbReference type="NCBI Taxonomy" id="877209"/>
    <lineage>
        <taxon>Bacteria</taxon>
        <taxon>Pseudomonadati</taxon>
        <taxon>Bacteroidota</taxon>
        <taxon>Cytophagia</taxon>
        <taxon>Cytophagales</taxon>
        <taxon>Hymenobacteraceae</taxon>
        <taxon>Hymenobacter</taxon>
    </lineage>
</organism>
<proteinExistence type="predicted"/>
<evidence type="ECO:0000256" key="3">
    <source>
        <dbReference type="ARBA" id="ARBA00022679"/>
    </source>
</evidence>
<keyword evidence="3" id="KW-0808">Transferase</keyword>
<evidence type="ECO:0000256" key="2">
    <source>
        <dbReference type="ARBA" id="ARBA00012438"/>
    </source>
</evidence>
<dbReference type="Proteomes" id="UP001501469">
    <property type="component" value="Unassembled WGS sequence"/>
</dbReference>
<feature type="domain" description="Histidine kinase/HSP90-like ATPase" evidence="8">
    <location>
        <begin position="165"/>
        <end position="252"/>
    </location>
</feature>
<feature type="compositionally biased region" description="Basic and acidic residues" evidence="6">
    <location>
        <begin position="289"/>
        <end position="301"/>
    </location>
</feature>
<keyword evidence="5" id="KW-0902">Two-component regulatory system</keyword>
<evidence type="ECO:0000256" key="7">
    <source>
        <dbReference type="SAM" id="Phobius"/>
    </source>
</evidence>
<dbReference type="PANTHER" id="PTHR24421">
    <property type="entry name" value="NITRATE/NITRITE SENSOR PROTEIN NARX-RELATED"/>
    <property type="match status" value="1"/>
</dbReference>
<dbReference type="RefSeq" id="WP_345053864.1">
    <property type="nucleotide sequence ID" value="NZ_BAABDK010000016.1"/>
</dbReference>
<comment type="catalytic activity">
    <reaction evidence="1">
        <text>ATP + protein L-histidine = ADP + protein N-phospho-L-histidine.</text>
        <dbReference type="EC" id="2.7.13.3"/>
    </reaction>
</comment>
<gene>
    <name evidence="9" type="ORF">GCM10022409_21020</name>
</gene>
<dbReference type="InterPro" id="IPR050482">
    <property type="entry name" value="Sensor_HK_TwoCompSys"/>
</dbReference>
<dbReference type="EC" id="2.7.13.3" evidence="2"/>
<evidence type="ECO:0000256" key="1">
    <source>
        <dbReference type="ARBA" id="ARBA00000085"/>
    </source>
</evidence>
<protein>
    <recommendedName>
        <fullName evidence="2">histidine kinase</fullName>
        <ecNumber evidence="2">2.7.13.3</ecNumber>
    </recommendedName>
</protein>
<dbReference type="Pfam" id="PF02518">
    <property type="entry name" value="HATPase_c"/>
    <property type="match status" value="1"/>
</dbReference>
<dbReference type="InterPro" id="IPR003594">
    <property type="entry name" value="HATPase_dom"/>
</dbReference>
<dbReference type="SUPFAM" id="SSF55874">
    <property type="entry name" value="ATPase domain of HSP90 chaperone/DNA topoisomerase II/histidine kinase"/>
    <property type="match status" value="1"/>
</dbReference>
<accession>A0ABP7U4P4</accession>
<dbReference type="EMBL" id="BAABDK010000016">
    <property type="protein sequence ID" value="GAA4035955.1"/>
    <property type="molecule type" value="Genomic_DNA"/>
</dbReference>
<keyword evidence="10" id="KW-1185">Reference proteome</keyword>
<evidence type="ECO:0000256" key="6">
    <source>
        <dbReference type="SAM" id="MobiDB-lite"/>
    </source>
</evidence>
<evidence type="ECO:0000313" key="9">
    <source>
        <dbReference type="EMBL" id="GAA4035955.1"/>
    </source>
</evidence>
<name>A0ABP7U4P4_9BACT</name>
<dbReference type="InterPro" id="IPR036890">
    <property type="entry name" value="HATPase_C_sf"/>
</dbReference>
<keyword evidence="4" id="KW-0418">Kinase</keyword>
<feature type="transmembrane region" description="Helical" evidence="7">
    <location>
        <begin position="23"/>
        <end position="42"/>
    </location>
</feature>
<evidence type="ECO:0000259" key="8">
    <source>
        <dbReference type="Pfam" id="PF02518"/>
    </source>
</evidence>
<keyword evidence="7" id="KW-0472">Membrane</keyword>
<dbReference type="CDD" id="cd16917">
    <property type="entry name" value="HATPase_UhpB-NarQ-NarX-like"/>
    <property type="match status" value="1"/>
</dbReference>
<evidence type="ECO:0000313" key="10">
    <source>
        <dbReference type="Proteomes" id="UP001501469"/>
    </source>
</evidence>
<keyword evidence="7" id="KW-1133">Transmembrane helix</keyword>
<reference evidence="10" key="1">
    <citation type="journal article" date="2019" name="Int. J. Syst. Evol. Microbiol.">
        <title>The Global Catalogue of Microorganisms (GCM) 10K type strain sequencing project: providing services to taxonomists for standard genome sequencing and annotation.</title>
        <authorList>
            <consortium name="The Broad Institute Genomics Platform"/>
            <consortium name="The Broad Institute Genome Sequencing Center for Infectious Disease"/>
            <person name="Wu L."/>
            <person name="Ma J."/>
        </authorList>
    </citation>
    <scope>NUCLEOTIDE SEQUENCE [LARGE SCALE GENOMIC DNA]</scope>
    <source>
        <strain evidence="10">JCM 17225</strain>
    </source>
</reference>
<feature type="region of interest" description="Disordered" evidence="6">
    <location>
        <begin position="276"/>
        <end position="301"/>
    </location>
</feature>
<sequence length="301" mass="32558">MLVDGSGATAPFLLNSISTAKQLWVGGLGVLAGLGLLLFYLAHRLRARQARNLAAQISIRADIAANLHDELGSQLMRIHLLAESMLLQPGGNAMLPELLGSIQAASSALRDVAWGLDANADNVNALQDRMRELLDQMRLNCPLAISFTTEGLEGTEAMPPPLRQEVYLVFKEAITNAMRHAPGASSLGVRLCREQDSLLLEVLDDGAAVKPGCRHSMGLRNMAKRARELGGELVTGPRTDGAGFRVWLCVPLVAEAAPSWLSQWVRVPRTGKRVLVAAPGRKVPGPDQAKPRERREPPKLR</sequence>
<dbReference type="Gene3D" id="3.30.565.10">
    <property type="entry name" value="Histidine kinase-like ATPase, C-terminal domain"/>
    <property type="match status" value="1"/>
</dbReference>
<evidence type="ECO:0000256" key="5">
    <source>
        <dbReference type="ARBA" id="ARBA00023012"/>
    </source>
</evidence>